<feature type="signal peptide" evidence="1">
    <location>
        <begin position="1"/>
        <end position="24"/>
    </location>
</feature>
<accession>A0ABX3MET6</accession>
<keyword evidence="3" id="KW-1185">Reference proteome</keyword>
<reference evidence="2 3" key="1">
    <citation type="submission" date="2015-12" db="EMBL/GenBank/DDBJ databases">
        <authorList>
            <person name="Bansal K."/>
            <person name="Midha S."/>
            <person name="Patil P.B."/>
        </authorList>
    </citation>
    <scope>NUCLEOTIDE SEQUENCE [LARGE SCALE GENOMIC DNA]</scope>
    <source>
        <strain evidence="2 3">LMG558</strain>
    </source>
</reference>
<keyword evidence="1" id="KW-0732">Signal</keyword>
<gene>
    <name evidence="2" type="ORF">Xcaj_22920</name>
</gene>
<name>A0ABX3MET6_9XANT</name>
<sequence length="88" mass="9035">MSLHRLAPRLGLAVGLLCACAVHAAEPAPAHRLLRVTLGGATDQATSGRLLVFAQANGQAQARGKTMQGHADPWKRMGGVGLVALCGL</sequence>
<organism evidence="2 3">
    <name type="scientific">Xanthomonas axonopodis pv. cajani</name>
    <dbReference type="NCBI Taxonomy" id="487827"/>
    <lineage>
        <taxon>Bacteria</taxon>
        <taxon>Pseudomonadati</taxon>
        <taxon>Pseudomonadota</taxon>
        <taxon>Gammaproteobacteria</taxon>
        <taxon>Lysobacterales</taxon>
        <taxon>Lysobacteraceae</taxon>
        <taxon>Xanthomonas</taxon>
    </lineage>
</organism>
<evidence type="ECO:0000256" key="1">
    <source>
        <dbReference type="SAM" id="SignalP"/>
    </source>
</evidence>
<feature type="chain" id="PRO_5047544820" evidence="1">
    <location>
        <begin position="25"/>
        <end position="88"/>
    </location>
</feature>
<evidence type="ECO:0000313" key="3">
    <source>
        <dbReference type="Proteomes" id="UP000191089"/>
    </source>
</evidence>
<proteinExistence type="predicted"/>
<dbReference type="PROSITE" id="PS51257">
    <property type="entry name" value="PROKAR_LIPOPROTEIN"/>
    <property type="match status" value="1"/>
</dbReference>
<evidence type="ECO:0000313" key="2">
    <source>
        <dbReference type="EMBL" id="OOX18231.1"/>
    </source>
</evidence>
<comment type="caution">
    <text evidence="2">The sequence shown here is derived from an EMBL/GenBank/DDBJ whole genome shotgun (WGS) entry which is preliminary data.</text>
</comment>
<dbReference type="Proteomes" id="UP000191089">
    <property type="component" value="Unassembled WGS sequence"/>
</dbReference>
<protein>
    <submittedName>
        <fullName evidence="2">Uncharacterized protein</fullName>
    </submittedName>
</protein>
<dbReference type="EMBL" id="LOKQ01000118">
    <property type="protein sequence ID" value="OOX18231.1"/>
    <property type="molecule type" value="Genomic_DNA"/>
</dbReference>